<dbReference type="SMART" id="SM00320">
    <property type="entry name" value="WD40"/>
    <property type="match status" value="6"/>
</dbReference>
<evidence type="ECO:0000256" key="4">
    <source>
        <dbReference type="ARBA" id="ARBA00023242"/>
    </source>
</evidence>
<dbReference type="GO" id="GO:0032040">
    <property type="term" value="C:small-subunit processome"/>
    <property type="evidence" value="ECO:0007669"/>
    <property type="project" value="TreeGrafter"/>
</dbReference>
<sequence>MPDSFFVSSKTRKRKRSSQDASSSKKVNGKPVAKPRKLGSAPRGTANGKAKLTRKNDEELESDATDEDGLGVGIDDMELRAEDEEYVSAEEDERETPAQKRLRLAQIYLDSVKEGLADGEFDAAEIDRDLIASRLKSDVLEHAGKIHKFVADTFDLTPPTPFLRTKGHRLPVTAAVASSDAKLLFTASKDGSIVKWDLHSGKQATVFRKVRTEGKGKGKEKANDEIQGHTDEVLALAISDDGRFLASGGKDRKVVVWDAIKGEWLKSFGGHKDSISALTFRKGSTQLYSASLDRTIKLFDLSVMGYVETLFGHQDHVVAIDALRAETAVSAGARDRTVRFWKVVEESQLVFRGGGRSAIREVLEGGLEGLEDAENADREKNEKDGQVHRKKFVEGHIECVAMVDDAMFVSGGDSGSLCLWTTQKKKPQFTQSLAHGLHEVHSETEGTISTPRWITAVACLRYADLVASGSWEGDIRLWKLDAKLRTLALVGTLPAPGFVNSLQFVSPPKGALVDCAWSRQRPSNSDDEVDTENDVEKAREKAKKEECVLVVAGMGQEPRLGRWMRVAGGAANGSRVFVLHTRTSR</sequence>
<proteinExistence type="predicted"/>
<keyword evidence="8" id="KW-1185">Reference proteome</keyword>
<dbReference type="PROSITE" id="PS50294">
    <property type="entry name" value="WD_REPEATS_REGION"/>
    <property type="match status" value="3"/>
</dbReference>
<feature type="repeat" description="WD" evidence="5">
    <location>
        <begin position="165"/>
        <end position="206"/>
    </location>
</feature>
<organism evidence="7 8">
    <name type="scientific">Rickenella mellea</name>
    <dbReference type="NCBI Taxonomy" id="50990"/>
    <lineage>
        <taxon>Eukaryota</taxon>
        <taxon>Fungi</taxon>
        <taxon>Dikarya</taxon>
        <taxon>Basidiomycota</taxon>
        <taxon>Agaricomycotina</taxon>
        <taxon>Agaricomycetes</taxon>
        <taxon>Hymenochaetales</taxon>
        <taxon>Rickenellaceae</taxon>
        <taxon>Rickenella</taxon>
    </lineage>
</organism>
<dbReference type="PANTHER" id="PTHR19865:SF0">
    <property type="entry name" value="U3 SMALL NUCLEOLAR RNA-INTERACTING PROTEIN 2"/>
    <property type="match status" value="1"/>
</dbReference>
<dbReference type="VEuPathDB" id="FungiDB:BD410DRAFT_790617"/>
<keyword evidence="2 5" id="KW-0853">WD repeat</keyword>
<dbReference type="STRING" id="50990.A0A4Y7PZ40"/>
<dbReference type="AlphaFoldDB" id="A0A4Y7PZ40"/>
<feature type="region of interest" description="Disordered" evidence="6">
    <location>
        <begin position="1"/>
        <end position="77"/>
    </location>
</feature>
<dbReference type="Pfam" id="PF00400">
    <property type="entry name" value="WD40"/>
    <property type="match status" value="6"/>
</dbReference>
<dbReference type="CDD" id="cd00200">
    <property type="entry name" value="WD40"/>
    <property type="match status" value="1"/>
</dbReference>
<evidence type="ECO:0000256" key="2">
    <source>
        <dbReference type="ARBA" id="ARBA00022574"/>
    </source>
</evidence>
<gene>
    <name evidence="7" type="ORF">BD410DRAFT_790617</name>
</gene>
<evidence type="ECO:0000313" key="7">
    <source>
        <dbReference type="EMBL" id="TDL20663.1"/>
    </source>
</evidence>
<feature type="compositionally biased region" description="Acidic residues" evidence="6">
    <location>
        <begin position="58"/>
        <end position="69"/>
    </location>
</feature>
<comment type="subcellular location">
    <subcellularLocation>
        <location evidence="1">Nucleus</location>
    </subcellularLocation>
</comment>
<evidence type="ECO:0000313" key="8">
    <source>
        <dbReference type="Proteomes" id="UP000294933"/>
    </source>
</evidence>
<dbReference type="InterPro" id="IPR036322">
    <property type="entry name" value="WD40_repeat_dom_sf"/>
</dbReference>
<dbReference type="EMBL" id="ML170186">
    <property type="protein sequence ID" value="TDL20663.1"/>
    <property type="molecule type" value="Genomic_DNA"/>
</dbReference>
<dbReference type="PROSITE" id="PS50082">
    <property type="entry name" value="WD_REPEATS_2"/>
    <property type="match status" value="4"/>
</dbReference>
<feature type="repeat" description="WD" evidence="5">
    <location>
        <begin position="226"/>
        <end position="267"/>
    </location>
</feature>
<dbReference type="Gene3D" id="2.130.10.10">
    <property type="entry name" value="YVTN repeat-like/Quinoprotein amine dehydrogenase"/>
    <property type="match status" value="2"/>
</dbReference>
<dbReference type="PANTHER" id="PTHR19865">
    <property type="entry name" value="U3 SMALL NUCLEOLAR RNA INTERACTING PROTEIN 2"/>
    <property type="match status" value="1"/>
</dbReference>
<evidence type="ECO:0000256" key="3">
    <source>
        <dbReference type="ARBA" id="ARBA00022737"/>
    </source>
</evidence>
<dbReference type="Proteomes" id="UP000294933">
    <property type="component" value="Unassembled WGS sequence"/>
</dbReference>
<keyword evidence="4" id="KW-0539">Nucleus</keyword>
<feature type="repeat" description="WD" evidence="5">
    <location>
        <begin position="268"/>
        <end position="309"/>
    </location>
</feature>
<dbReference type="InterPro" id="IPR015943">
    <property type="entry name" value="WD40/YVTN_repeat-like_dom_sf"/>
</dbReference>
<dbReference type="OrthoDB" id="189968at2759"/>
<evidence type="ECO:0000256" key="1">
    <source>
        <dbReference type="ARBA" id="ARBA00004123"/>
    </source>
</evidence>
<keyword evidence="3" id="KW-0677">Repeat</keyword>
<feature type="repeat" description="WD" evidence="5">
    <location>
        <begin position="310"/>
        <end position="351"/>
    </location>
</feature>
<dbReference type="InterPro" id="IPR001680">
    <property type="entry name" value="WD40_rpt"/>
</dbReference>
<protein>
    <submittedName>
        <fullName evidence="7">WD40 repeat-like protein</fullName>
    </submittedName>
</protein>
<accession>A0A4Y7PZ40</accession>
<dbReference type="InterPro" id="IPR039241">
    <property type="entry name" value="Rrp9-like"/>
</dbReference>
<evidence type="ECO:0000256" key="5">
    <source>
        <dbReference type="PROSITE-ProRule" id="PRU00221"/>
    </source>
</evidence>
<dbReference type="FunFam" id="2.130.10.10:FF:000899">
    <property type="entry name" value="Chromosome 15, whole genome shotgun sequence"/>
    <property type="match status" value="1"/>
</dbReference>
<dbReference type="GO" id="GO:0034511">
    <property type="term" value="F:U3 snoRNA binding"/>
    <property type="evidence" value="ECO:0007669"/>
    <property type="project" value="InterPro"/>
</dbReference>
<reference evidence="7 8" key="1">
    <citation type="submission" date="2018-06" db="EMBL/GenBank/DDBJ databases">
        <title>A transcriptomic atlas of mushroom development highlights an independent origin of complex multicellularity.</title>
        <authorList>
            <consortium name="DOE Joint Genome Institute"/>
            <person name="Krizsan K."/>
            <person name="Almasi E."/>
            <person name="Merenyi Z."/>
            <person name="Sahu N."/>
            <person name="Viragh M."/>
            <person name="Koszo T."/>
            <person name="Mondo S."/>
            <person name="Kiss B."/>
            <person name="Balint B."/>
            <person name="Kues U."/>
            <person name="Barry K."/>
            <person name="Hegedus J.C."/>
            <person name="Henrissat B."/>
            <person name="Johnson J."/>
            <person name="Lipzen A."/>
            <person name="Ohm R."/>
            <person name="Nagy I."/>
            <person name="Pangilinan J."/>
            <person name="Yan J."/>
            <person name="Xiong Y."/>
            <person name="Grigoriev I.V."/>
            <person name="Hibbett D.S."/>
            <person name="Nagy L.G."/>
        </authorList>
    </citation>
    <scope>NUCLEOTIDE SEQUENCE [LARGE SCALE GENOMIC DNA]</scope>
    <source>
        <strain evidence="7 8">SZMC22713</strain>
    </source>
</reference>
<dbReference type="SUPFAM" id="SSF50978">
    <property type="entry name" value="WD40 repeat-like"/>
    <property type="match status" value="1"/>
</dbReference>
<evidence type="ECO:0000256" key="6">
    <source>
        <dbReference type="SAM" id="MobiDB-lite"/>
    </source>
</evidence>
<name>A0A4Y7PZ40_9AGAM</name>